<dbReference type="Pfam" id="PF00378">
    <property type="entry name" value="ECH_1"/>
    <property type="match status" value="1"/>
</dbReference>
<proteinExistence type="inferred from homology"/>
<comment type="similarity">
    <text evidence="4">Belongs to the enoyl-CoA hydratase/isomerase family.</text>
</comment>
<evidence type="ECO:0000256" key="5">
    <source>
        <dbReference type="ARBA" id="ARBA00012064"/>
    </source>
</evidence>
<dbReference type="SUPFAM" id="SSF52096">
    <property type="entry name" value="ClpP/crotonase"/>
    <property type="match status" value="1"/>
</dbReference>
<dbReference type="InterPro" id="IPR029045">
    <property type="entry name" value="ClpP/crotonase-like_dom_sf"/>
</dbReference>
<evidence type="ECO:0000256" key="1">
    <source>
        <dbReference type="ARBA" id="ARBA00000452"/>
    </source>
</evidence>
<dbReference type="EC" id="5.3.3.8" evidence="5"/>
<comment type="pathway">
    <text evidence="3">Lipid metabolism; fatty acid beta-oxidation.</text>
</comment>
<evidence type="ECO:0000256" key="2">
    <source>
        <dbReference type="ARBA" id="ARBA00000765"/>
    </source>
</evidence>
<evidence type="ECO:0000256" key="6">
    <source>
        <dbReference type="ARBA" id="ARBA00023098"/>
    </source>
</evidence>
<keyword evidence="8" id="KW-1185">Reference proteome</keyword>
<evidence type="ECO:0000313" key="7">
    <source>
        <dbReference type="EMBL" id="KAJ6717854.1"/>
    </source>
</evidence>
<gene>
    <name evidence="7" type="ORF">OIU79_005900</name>
</gene>
<comment type="catalytic activity">
    <reaction evidence="2">
        <text>a (3E)-enoyl-CoA = a 4-saturated (2E)-enoyl-CoA</text>
        <dbReference type="Rhea" id="RHEA:45228"/>
        <dbReference type="ChEBI" id="CHEBI:58521"/>
        <dbReference type="ChEBI" id="CHEBI:85097"/>
        <dbReference type="EC" id="5.3.3.8"/>
    </reaction>
</comment>
<protein>
    <recommendedName>
        <fullName evidence="5">Delta(3)-Delta(2)-enoyl-CoA isomerase</fullName>
        <ecNumber evidence="5">5.3.3.8</ecNumber>
    </recommendedName>
</protein>
<dbReference type="OrthoDB" id="410701at2759"/>
<dbReference type="FunFam" id="3.90.226.10:FF:000049">
    <property type="entry name" value="Enoyl-CoA delta isomerase 3"/>
    <property type="match status" value="1"/>
</dbReference>
<organism evidence="7 8">
    <name type="scientific">Salix purpurea</name>
    <name type="common">Purple osier willow</name>
    <dbReference type="NCBI Taxonomy" id="77065"/>
    <lineage>
        <taxon>Eukaryota</taxon>
        <taxon>Viridiplantae</taxon>
        <taxon>Streptophyta</taxon>
        <taxon>Embryophyta</taxon>
        <taxon>Tracheophyta</taxon>
        <taxon>Spermatophyta</taxon>
        <taxon>Magnoliopsida</taxon>
        <taxon>eudicotyledons</taxon>
        <taxon>Gunneridae</taxon>
        <taxon>Pentapetalae</taxon>
        <taxon>rosids</taxon>
        <taxon>fabids</taxon>
        <taxon>Malpighiales</taxon>
        <taxon>Salicaceae</taxon>
        <taxon>Saliceae</taxon>
        <taxon>Salix</taxon>
    </lineage>
</organism>
<dbReference type="Proteomes" id="UP001151532">
    <property type="component" value="Chromosome 10"/>
</dbReference>
<name>A0A9Q0Z1F5_SALPP</name>
<dbReference type="InterPro" id="IPR001753">
    <property type="entry name" value="Enoyl-CoA_hydra/iso"/>
</dbReference>
<dbReference type="GO" id="GO:0006635">
    <property type="term" value="P:fatty acid beta-oxidation"/>
    <property type="evidence" value="ECO:0007669"/>
    <property type="project" value="TreeGrafter"/>
</dbReference>
<accession>A0A9Q0Z1F5</accession>
<dbReference type="EMBL" id="JAPFFK010000014">
    <property type="protein sequence ID" value="KAJ6717854.1"/>
    <property type="molecule type" value="Genomic_DNA"/>
</dbReference>
<dbReference type="PANTHER" id="PTHR11941">
    <property type="entry name" value="ENOYL-COA HYDRATASE-RELATED"/>
    <property type="match status" value="1"/>
</dbReference>
<dbReference type="GO" id="GO:0004165">
    <property type="term" value="F:delta(3)-delta(2)-enoyl-CoA isomerase activity"/>
    <property type="evidence" value="ECO:0007669"/>
    <property type="project" value="UniProtKB-EC"/>
</dbReference>
<dbReference type="AlphaFoldDB" id="A0A9Q0Z1F5"/>
<dbReference type="PANTHER" id="PTHR11941:SF84">
    <property type="entry name" value="ENOYL-COA DELTA ISOMERASE 1, PEROXISOMAL"/>
    <property type="match status" value="1"/>
</dbReference>
<sequence>MLSLFFYLALVINHNHRKETGCLEETVSGFEKSSTIVGPWTLDLSSTALVIFSKARISSIELRKMCTLEKRGDIYILTLTGSDEHRLNPTLVASIRSALRRVRAGPASPSSALVTIAEGKFFSNGFDLAWAHSSQPRLELMSAKLQLLVKELISLPMPTIAAVTGHASAAGMILALSHDYVLMRKDRGFLYMSELDIGLVLPDWFMVLLKCKIGDAKVRSEIILTAAKLTAEMAAVRGVVHSAHVGAEETVEAAIRLGQELVKRGWDGNVYGKNRMVVLNEVLEKIGTLTGEAKTVSKL</sequence>
<dbReference type="Gene3D" id="3.90.226.10">
    <property type="entry name" value="2-enoyl-CoA Hydratase, Chain A, domain 1"/>
    <property type="match status" value="1"/>
</dbReference>
<reference evidence="7" key="2">
    <citation type="journal article" date="2023" name="Int. J. Mol. Sci.">
        <title>De Novo Assembly and Annotation of 11 Diverse Shrub Willow (Salix) Genomes Reveals Novel Gene Organization in Sex-Linked Regions.</title>
        <authorList>
            <person name="Hyden B."/>
            <person name="Feng K."/>
            <person name="Yates T.B."/>
            <person name="Jawdy S."/>
            <person name="Cereghino C."/>
            <person name="Smart L.B."/>
            <person name="Muchero W."/>
        </authorList>
    </citation>
    <scope>NUCLEOTIDE SEQUENCE</scope>
    <source>
        <tissue evidence="7">Shoot tip</tissue>
    </source>
</reference>
<reference evidence="7" key="1">
    <citation type="submission" date="2022-11" db="EMBL/GenBank/DDBJ databases">
        <authorList>
            <person name="Hyden B.L."/>
            <person name="Feng K."/>
            <person name="Yates T."/>
            <person name="Jawdy S."/>
            <person name="Smart L.B."/>
            <person name="Muchero W."/>
        </authorList>
    </citation>
    <scope>NUCLEOTIDE SEQUENCE</scope>
    <source>
        <tissue evidence="7">Shoot tip</tissue>
    </source>
</reference>
<dbReference type="GO" id="GO:0005777">
    <property type="term" value="C:peroxisome"/>
    <property type="evidence" value="ECO:0007669"/>
    <property type="project" value="TreeGrafter"/>
</dbReference>
<evidence type="ECO:0000256" key="4">
    <source>
        <dbReference type="ARBA" id="ARBA00005254"/>
    </source>
</evidence>
<evidence type="ECO:0000256" key="3">
    <source>
        <dbReference type="ARBA" id="ARBA00005005"/>
    </source>
</evidence>
<keyword evidence="7" id="KW-0413">Isomerase</keyword>
<keyword evidence="6" id="KW-0443">Lipid metabolism</keyword>
<dbReference type="CDD" id="cd06558">
    <property type="entry name" value="crotonase-like"/>
    <property type="match status" value="1"/>
</dbReference>
<evidence type="ECO:0000313" key="8">
    <source>
        <dbReference type="Proteomes" id="UP001151532"/>
    </source>
</evidence>
<comment type="catalytic activity">
    <reaction evidence="1">
        <text>a (3Z)-enoyl-CoA = a 4-saturated (2E)-enoyl-CoA</text>
        <dbReference type="Rhea" id="RHEA:45900"/>
        <dbReference type="ChEBI" id="CHEBI:85097"/>
        <dbReference type="ChEBI" id="CHEBI:85489"/>
        <dbReference type="EC" id="5.3.3.8"/>
    </reaction>
</comment>
<comment type="caution">
    <text evidence="7">The sequence shown here is derived from an EMBL/GenBank/DDBJ whole genome shotgun (WGS) entry which is preliminary data.</text>
</comment>